<evidence type="ECO:0000256" key="6">
    <source>
        <dbReference type="RuleBase" id="RU004379"/>
    </source>
</evidence>
<feature type="transmembrane region" description="Helical" evidence="6">
    <location>
        <begin position="177"/>
        <end position="196"/>
    </location>
</feature>
<dbReference type="Proteomes" id="UP000451233">
    <property type="component" value="Unassembled WGS sequence"/>
</dbReference>
<feature type="transmembrane region" description="Helical" evidence="6">
    <location>
        <begin position="216"/>
        <end position="236"/>
    </location>
</feature>
<evidence type="ECO:0000256" key="3">
    <source>
        <dbReference type="ARBA" id="ARBA00022692"/>
    </source>
</evidence>
<dbReference type="PANTHER" id="PTHR23291">
    <property type="entry name" value="BAX INHIBITOR-RELATED"/>
    <property type="match status" value="1"/>
</dbReference>
<evidence type="ECO:0000256" key="2">
    <source>
        <dbReference type="ARBA" id="ARBA00010350"/>
    </source>
</evidence>
<proteinExistence type="inferred from homology"/>
<feature type="transmembrane region" description="Helical" evidence="6">
    <location>
        <begin position="153"/>
        <end position="171"/>
    </location>
</feature>
<keyword evidence="8" id="KW-1185">Reference proteome</keyword>
<keyword evidence="4 6" id="KW-1133">Transmembrane helix</keyword>
<keyword evidence="3 6" id="KW-0812">Transmembrane</keyword>
<dbReference type="PANTHER" id="PTHR23291:SF50">
    <property type="entry name" value="PROTEIN LIFEGUARD 4"/>
    <property type="match status" value="1"/>
</dbReference>
<feature type="transmembrane region" description="Helical" evidence="6">
    <location>
        <begin position="94"/>
        <end position="116"/>
    </location>
</feature>
<protein>
    <submittedName>
        <fullName evidence="7">BAX inhibitor (BI)-1/YccA family protein</fullName>
    </submittedName>
</protein>
<reference evidence="7 8" key="1">
    <citation type="submission" date="2019-11" db="EMBL/GenBank/DDBJ databases">
        <title>Pedobacter sp. HMF7056 Genome sequencing and assembly.</title>
        <authorList>
            <person name="Kang H."/>
            <person name="Kim H."/>
            <person name="Joh K."/>
        </authorList>
    </citation>
    <scope>NUCLEOTIDE SEQUENCE [LARGE SCALE GENOMIC DNA]</scope>
    <source>
        <strain evidence="7 8">HMF7056</strain>
    </source>
</reference>
<name>A0A7K1XRW1_9SPHI</name>
<sequence length="243" mass="26911">MENSRSNYTYESVFQDKSIDISKRFIADVFLWMFIGLAISAAVSLYFAANTQLLSYLINPVTGRRTGLGTIVTFIPLVFVLVMSFGLHRLSFAVLATLFVLFATAFGMSMSFIFLVYTSSSIMSVFITASLLFGVMAIAGYTTSQDLTKFGSLLMMALIGLIIAGVVNFFLQSPQFSYILSFIGVAIFVGLTAYDMQKLKQIGASVNRYDASVKRLVIMGALTLYLDFINIFLNLLRLFGSRK</sequence>
<evidence type="ECO:0000313" key="7">
    <source>
        <dbReference type="EMBL" id="MXV13731.1"/>
    </source>
</evidence>
<dbReference type="AlphaFoldDB" id="A0A7K1XRW1"/>
<feature type="transmembrane region" description="Helical" evidence="6">
    <location>
        <begin position="68"/>
        <end position="87"/>
    </location>
</feature>
<evidence type="ECO:0000256" key="4">
    <source>
        <dbReference type="ARBA" id="ARBA00022989"/>
    </source>
</evidence>
<comment type="similarity">
    <text evidence="2 6">Belongs to the BI1 family.</text>
</comment>
<evidence type="ECO:0000256" key="5">
    <source>
        <dbReference type="ARBA" id="ARBA00023136"/>
    </source>
</evidence>
<feature type="transmembrane region" description="Helical" evidence="6">
    <location>
        <begin position="25"/>
        <end position="48"/>
    </location>
</feature>
<accession>A0A7K1XRW1</accession>
<gene>
    <name evidence="7" type="ORF">GS398_00305</name>
</gene>
<dbReference type="CDD" id="cd10432">
    <property type="entry name" value="BI-1-like_bacterial"/>
    <property type="match status" value="1"/>
</dbReference>
<dbReference type="Pfam" id="PF01027">
    <property type="entry name" value="Bax1-I"/>
    <property type="match status" value="1"/>
</dbReference>
<evidence type="ECO:0000256" key="1">
    <source>
        <dbReference type="ARBA" id="ARBA00004141"/>
    </source>
</evidence>
<organism evidence="7 8">
    <name type="scientific">Hufsiella ginkgonis</name>
    <dbReference type="NCBI Taxonomy" id="2695274"/>
    <lineage>
        <taxon>Bacteria</taxon>
        <taxon>Pseudomonadati</taxon>
        <taxon>Bacteroidota</taxon>
        <taxon>Sphingobacteriia</taxon>
        <taxon>Sphingobacteriales</taxon>
        <taxon>Sphingobacteriaceae</taxon>
        <taxon>Hufsiella</taxon>
    </lineage>
</organism>
<dbReference type="GO" id="GO:0005886">
    <property type="term" value="C:plasma membrane"/>
    <property type="evidence" value="ECO:0007669"/>
    <property type="project" value="TreeGrafter"/>
</dbReference>
<comment type="subcellular location">
    <subcellularLocation>
        <location evidence="1">Membrane</location>
        <topology evidence="1">Multi-pass membrane protein</topology>
    </subcellularLocation>
</comment>
<evidence type="ECO:0000313" key="8">
    <source>
        <dbReference type="Proteomes" id="UP000451233"/>
    </source>
</evidence>
<feature type="transmembrane region" description="Helical" evidence="6">
    <location>
        <begin position="122"/>
        <end position="141"/>
    </location>
</feature>
<dbReference type="RefSeq" id="WP_160904763.1">
    <property type="nucleotide sequence ID" value="NZ_WVHS01000001.1"/>
</dbReference>
<dbReference type="InterPro" id="IPR006214">
    <property type="entry name" value="Bax_inhibitor_1-related"/>
</dbReference>
<keyword evidence="5 6" id="KW-0472">Membrane</keyword>
<comment type="caution">
    <text evidence="7">The sequence shown here is derived from an EMBL/GenBank/DDBJ whole genome shotgun (WGS) entry which is preliminary data.</text>
</comment>
<dbReference type="EMBL" id="WVHS01000001">
    <property type="protein sequence ID" value="MXV13731.1"/>
    <property type="molecule type" value="Genomic_DNA"/>
</dbReference>